<evidence type="ECO:0000313" key="1">
    <source>
        <dbReference type="EMBL" id="KAF9764886.1"/>
    </source>
</evidence>
<keyword evidence="2" id="KW-1185">Reference proteome</keyword>
<evidence type="ECO:0000313" key="2">
    <source>
        <dbReference type="Proteomes" id="UP000740883"/>
    </source>
</evidence>
<accession>A0A9P6H0T2</accession>
<proteinExistence type="predicted"/>
<dbReference type="Proteomes" id="UP000740883">
    <property type="component" value="Unassembled WGS sequence"/>
</dbReference>
<comment type="caution">
    <text evidence="1">The sequence shown here is derived from an EMBL/GenBank/DDBJ whole genome shotgun (WGS) entry which is preliminary data.</text>
</comment>
<reference evidence="1 2" key="1">
    <citation type="journal article" date="2020" name="Genome Biol. Evol.">
        <title>Comparative genomics of strictly vertically transmitted, feminizing microsporidia endosymbionts of amphipod crustaceans.</title>
        <authorList>
            <person name="Cormier A."/>
            <person name="Chebbi M.A."/>
            <person name="Giraud I."/>
            <person name="Wattier R."/>
            <person name="Teixeira M."/>
            <person name="Gilbert C."/>
            <person name="Rigaud T."/>
            <person name="Cordaux R."/>
        </authorList>
    </citation>
    <scope>NUCLEOTIDE SEQUENCE [LARGE SCALE GENOMIC DNA]</scope>
    <source>
        <strain evidence="1 2">Ou3-Ou53</strain>
    </source>
</reference>
<protein>
    <submittedName>
        <fullName evidence="1">Uncharacterized protein</fullName>
    </submittedName>
</protein>
<dbReference type="AlphaFoldDB" id="A0A9P6H0T2"/>
<name>A0A9P6H0T2_9MICR</name>
<dbReference type="OrthoDB" id="2200654at2759"/>
<organism evidence="1 2">
    <name type="scientific">Nosema granulosis</name>
    <dbReference type="NCBI Taxonomy" id="83296"/>
    <lineage>
        <taxon>Eukaryota</taxon>
        <taxon>Fungi</taxon>
        <taxon>Fungi incertae sedis</taxon>
        <taxon>Microsporidia</taxon>
        <taxon>Nosematidae</taxon>
        <taxon>Nosema</taxon>
    </lineage>
</organism>
<gene>
    <name evidence="1" type="ORF">NGRA_0178</name>
</gene>
<sequence>MIFIFFFYKIHRATQTIENFINSNTFWNKNEKFDEVDLVNYFFNKEYFDDDGAVLLNEPLWTSVFLNKNNKVTFSNDLLIYNRPPVSYEQMPECEKFLWIIMNLGPKNIDIHRKYTMDIFSKFLINVCNPFQYEWVKNYVTYARMDFNAEFPWENLNNNIINMLEDDLSHEWRFSKLLCQDKNTSTWLDSMYKSCKEDICSFSKNIDLLKKVFECAKGKLNSINLFVVYKDFQTILKKIPTYKNFYFEICGISTFLFAKMSVFEELRTYKYHSVDFKNANIESISSLYISTFMLYLVTRFIHETTENDYEVQVRIFKMLCSTISKFFHGDLFIFNKILRIIVALRSQLMNKEPTARCLNLFRAFRTYLFPAAIYCPEYIEEIYTVINGNAKYVEASTSAISENIEDFYRLTMLMIN</sequence>
<dbReference type="EMBL" id="SBJO01000006">
    <property type="protein sequence ID" value="KAF9764886.1"/>
    <property type="molecule type" value="Genomic_DNA"/>
</dbReference>